<dbReference type="EMBL" id="DS114026">
    <property type="protein sequence ID" value="EAX91572.1"/>
    <property type="molecule type" value="Genomic_DNA"/>
</dbReference>
<evidence type="ECO:0000256" key="3">
    <source>
        <dbReference type="ARBA" id="ARBA00048248"/>
    </source>
</evidence>
<accession>A2FU50</accession>
<reference evidence="4" key="1">
    <citation type="submission" date="2006-10" db="EMBL/GenBank/DDBJ databases">
        <authorList>
            <person name="Amadeo P."/>
            <person name="Zhao Q."/>
            <person name="Wortman J."/>
            <person name="Fraser-Liggett C."/>
            <person name="Carlton J."/>
        </authorList>
    </citation>
    <scope>NUCLEOTIDE SEQUENCE</scope>
    <source>
        <strain evidence="4">G3</strain>
    </source>
</reference>
<proteinExistence type="predicted"/>
<organism evidence="4 5">
    <name type="scientific">Trichomonas vaginalis (strain ATCC PRA-98 / G3)</name>
    <dbReference type="NCBI Taxonomy" id="412133"/>
    <lineage>
        <taxon>Eukaryota</taxon>
        <taxon>Metamonada</taxon>
        <taxon>Parabasalia</taxon>
        <taxon>Trichomonadida</taxon>
        <taxon>Trichomonadidae</taxon>
        <taxon>Trichomonas</taxon>
    </lineage>
</organism>
<evidence type="ECO:0000313" key="4">
    <source>
        <dbReference type="EMBL" id="EAX91572.1"/>
    </source>
</evidence>
<dbReference type="PANTHER" id="PTHR46264">
    <property type="entry name" value="TYROSINE-TRNA LIGASE"/>
    <property type="match status" value="1"/>
</dbReference>
<evidence type="ECO:0000256" key="2">
    <source>
        <dbReference type="ARBA" id="ARBA00033323"/>
    </source>
</evidence>
<dbReference type="Gene3D" id="3.40.50.620">
    <property type="entry name" value="HUPs"/>
    <property type="match status" value="1"/>
</dbReference>
<dbReference type="PANTHER" id="PTHR46264:SF4">
    <property type="entry name" value="TYROSINE--TRNA LIGASE, CYTOPLASMIC"/>
    <property type="match status" value="1"/>
</dbReference>
<dbReference type="SUPFAM" id="SSF52374">
    <property type="entry name" value="Nucleotidylyl transferase"/>
    <property type="match status" value="1"/>
</dbReference>
<dbReference type="InterPro" id="IPR050489">
    <property type="entry name" value="Tyr-tRNA_synthase"/>
</dbReference>
<dbReference type="eggNOG" id="KOG2144">
    <property type="taxonomic scope" value="Eukaryota"/>
</dbReference>
<dbReference type="GO" id="GO:0006437">
    <property type="term" value="P:tyrosyl-tRNA aminoacylation"/>
    <property type="evidence" value="ECO:0000318"/>
    <property type="project" value="GO_Central"/>
</dbReference>
<keyword evidence="5" id="KW-1185">Reference proteome</keyword>
<name>A2FU50_TRIV3</name>
<dbReference type="EC" id="6.1.1.1" evidence="1"/>
<gene>
    <name evidence="4" type="ORF">TVAG_364990</name>
</gene>
<reference evidence="4" key="2">
    <citation type="journal article" date="2007" name="Science">
        <title>Draft genome sequence of the sexually transmitted pathogen Trichomonas vaginalis.</title>
        <authorList>
            <person name="Carlton J.M."/>
            <person name="Hirt R.P."/>
            <person name="Silva J.C."/>
            <person name="Delcher A.L."/>
            <person name="Schatz M."/>
            <person name="Zhao Q."/>
            <person name="Wortman J.R."/>
            <person name="Bidwell S.L."/>
            <person name="Alsmark U.C.M."/>
            <person name="Besteiro S."/>
            <person name="Sicheritz-Ponten T."/>
            <person name="Noel C.J."/>
            <person name="Dacks J.B."/>
            <person name="Foster P.G."/>
            <person name="Simillion C."/>
            <person name="Van de Peer Y."/>
            <person name="Miranda-Saavedra D."/>
            <person name="Barton G.J."/>
            <person name="Westrop G.D."/>
            <person name="Mueller S."/>
            <person name="Dessi D."/>
            <person name="Fiori P.L."/>
            <person name="Ren Q."/>
            <person name="Paulsen I."/>
            <person name="Zhang H."/>
            <person name="Bastida-Corcuera F.D."/>
            <person name="Simoes-Barbosa A."/>
            <person name="Brown M.T."/>
            <person name="Hayes R.D."/>
            <person name="Mukherjee M."/>
            <person name="Okumura C.Y."/>
            <person name="Schneider R."/>
            <person name="Smith A.J."/>
            <person name="Vanacova S."/>
            <person name="Villalvazo M."/>
            <person name="Haas B.J."/>
            <person name="Pertea M."/>
            <person name="Feldblyum T.V."/>
            <person name="Utterback T.R."/>
            <person name="Shu C.L."/>
            <person name="Osoegawa K."/>
            <person name="de Jong P.J."/>
            <person name="Hrdy I."/>
            <person name="Horvathova L."/>
            <person name="Zubacova Z."/>
            <person name="Dolezal P."/>
            <person name="Malik S.B."/>
            <person name="Logsdon J.M. Jr."/>
            <person name="Henze K."/>
            <person name="Gupta A."/>
            <person name="Wang C.C."/>
            <person name="Dunne R.L."/>
            <person name="Upcroft J.A."/>
            <person name="Upcroft P."/>
            <person name="White O."/>
            <person name="Salzberg S.L."/>
            <person name="Tang P."/>
            <person name="Chiu C.-H."/>
            <person name="Lee Y.-S."/>
            <person name="Embley T.M."/>
            <person name="Coombs G.H."/>
            <person name="Mottram J.C."/>
            <person name="Tachezy J."/>
            <person name="Fraser-Liggett C.M."/>
            <person name="Johnson P.J."/>
        </authorList>
    </citation>
    <scope>NUCLEOTIDE SEQUENCE [LARGE SCALE GENOMIC DNA]</scope>
    <source>
        <strain evidence="4">G3</strain>
    </source>
</reference>
<dbReference type="InParanoid" id="A2FU50"/>
<dbReference type="VEuPathDB" id="TrichDB:TVAG_364990"/>
<dbReference type="AlphaFoldDB" id="A2FU50"/>
<dbReference type="STRING" id="5722.A2FU50"/>
<comment type="catalytic activity">
    <reaction evidence="3">
        <text>tRNA(Tyr) + L-tyrosine + ATP = L-tyrosyl-tRNA(Tyr) + AMP + diphosphate + H(+)</text>
        <dbReference type="Rhea" id="RHEA:10220"/>
        <dbReference type="Rhea" id="RHEA-COMP:9706"/>
        <dbReference type="Rhea" id="RHEA-COMP:9707"/>
        <dbReference type="ChEBI" id="CHEBI:15378"/>
        <dbReference type="ChEBI" id="CHEBI:30616"/>
        <dbReference type="ChEBI" id="CHEBI:33019"/>
        <dbReference type="ChEBI" id="CHEBI:58315"/>
        <dbReference type="ChEBI" id="CHEBI:78442"/>
        <dbReference type="ChEBI" id="CHEBI:78536"/>
        <dbReference type="ChEBI" id="CHEBI:456215"/>
        <dbReference type="EC" id="6.1.1.1"/>
    </reaction>
</comment>
<dbReference type="SMR" id="A2FU50"/>
<dbReference type="InterPro" id="IPR014729">
    <property type="entry name" value="Rossmann-like_a/b/a_fold"/>
</dbReference>
<dbReference type="Proteomes" id="UP000001542">
    <property type="component" value="Unassembled WGS sequence"/>
</dbReference>
<dbReference type="OrthoDB" id="197206at2759"/>
<evidence type="ECO:0000313" key="5">
    <source>
        <dbReference type="Proteomes" id="UP000001542"/>
    </source>
</evidence>
<dbReference type="Gene3D" id="1.10.240.10">
    <property type="entry name" value="Tyrosyl-Transfer RNA Synthetase"/>
    <property type="match status" value="1"/>
</dbReference>
<sequence length="334" mass="37071">MDAEQIAARLLSISTKKDIADLIKAKLNGKKEFTVIQPFEPNGRINIAQVQQYVMVSKLVAQLGGKYIVFIADVVSSMNHSFGRDKAKIEAASKYAIKALKASGVDGPHVQYIISDNFTIENFNLFTKFVEITTHLPASAVQNVLPPMGKKERETLTASQLIAPMLHLTELVEAGADFIVGSEERYNLLSLFTTINKEDPPVIIPIRQIMKLKGVKSNPPKPDPKNTVFFEDDDQTLGNKFNAAFCTDAITDNPVFEYINNIVIPRDGKFEFNGKTYEFGTEDFANDFPTLEKKTLKQALAALFVGYATPIRAALAEEDTKQFAEIAKEFTTAH</sequence>
<evidence type="ECO:0000256" key="1">
    <source>
        <dbReference type="ARBA" id="ARBA00013160"/>
    </source>
</evidence>
<protein>
    <recommendedName>
        <fullName evidence="1">tyrosine--tRNA ligase</fullName>
        <ecNumber evidence="1">6.1.1.1</ecNumber>
    </recommendedName>
    <alternativeName>
        <fullName evidence="2">Tyrosyl-tRNA synthetase</fullName>
    </alternativeName>
</protein>
<dbReference type="GO" id="GO:0005737">
    <property type="term" value="C:cytoplasm"/>
    <property type="evidence" value="ECO:0000318"/>
    <property type="project" value="GO_Central"/>
</dbReference>
<dbReference type="GO" id="GO:0004831">
    <property type="term" value="F:tyrosine-tRNA ligase activity"/>
    <property type="evidence" value="ECO:0000318"/>
    <property type="project" value="GO_Central"/>
</dbReference>
<dbReference type="FunCoup" id="A2FU50">
    <property type="interactions" value="724"/>
</dbReference>
<dbReference type="VEuPathDB" id="TrichDB:TVAGG3_0390900"/>